<protein>
    <submittedName>
        <fullName evidence="2">Uncharacterized protein</fullName>
    </submittedName>
</protein>
<proteinExistence type="predicted"/>
<dbReference type="InterPro" id="IPR039615">
    <property type="entry name" value="PKS"/>
</dbReference>
<keyword evidence="3" id="KW-1185">Reference proteome</keyword>
<comment type="caution">
    <text evidence="2">The sequence shown here is derived from an EMBL/GenBank/DDBJ whole genome shotgun (WGS) entry which is preliminary data.</text>
</comment>
<feature type="region of interest" description="Disordered" evidence="1">
    <location>
        <begin position="505"/>
        <end position="525"/>
    </location>
</feature>
<dbReference type="GO" id="GO:0009638">
    <property type="term" value="P:phototropism"/>
    <property type="evidence" value="ECO:0007669"/>
    <property type="project" value="InterPro"/>
</dbReference>
<dbReference type="PANTHER" id="PTHR33781">
    <property type="entry name" value="PROTEIN PHYTOCHROME KINASE SUBSTRATE 1-RELATED"/>
    <property type="match status" value="1"/>
</dbReference>
<dbReference type="AlphaFoldDB" id="A0A8J5I180"/>
<gene>
    <name evidence="2" type="ORF">ZIOFF_003880</name>
</gene>
<feature type="compositionally biased region" description="Polar residues" evidence="1">
    <location>
        <begin position="516"/>
        <end position="525"/>
    </location>
</feature>
<sequence>MNNISRHLGLTKGASNEIGVVAAEISSGVRVNRIEVPPSELRAIVQPGYAIGGGQSQLNVHAALDSKTVPTPSYSQLHATPAGSMSASSPFHSRLWIYSISFETMASVKVTPKSLFAFEPCVCDPRDSSSSSYLAFVRENSYPPELGHNATNHLSRQIGFNRRRSTAPDGEIEIFNAEKYFSGKMDGNSSEPSCGPTPTPTAKKDVRRRPRSVSRPSSSTSGTSCNSRSTLLPDHHRGKQGHLGVDGGRREADGKKFLGVFPCSCARKHAINIDKEAQLAPVRPQDEHLVCESRLKRISPGLRRHDPFPLPPNLNSKFKPEEKVVIGGVQNVNFGANFTPKGDLAIAQKRSSFTALTAGEGGRDEDVLSESSSDLFEIESISMSSHPFFTIEASESATATTGYEPSEASVEWSVVTASVGNFSMSSDSVEHGASSLRKTRRSSGSGLLLGCVSEKAVDVTTASGGTGTRTSARGSVVRRECVELEGAVTPTARYRVESCGVDLSSGRAGRVLPQSPFGSSRSTQD</sequence>
<dbReference type="EMBL" id="JACMSC010000001">
    <property type="protein sequence ID" value="KAG6538752.1"/>
    <property type="molecule type" value="Genomic_DNA"/>
</dbReference>
<feature type="region of interest" description="Disordered" evidence="1">
    <location>
        <begin position="185"/>
        <end position="250"/>
    </location>
</feature>
<dbReference type="PANTHER" id="PTHR33781:SF4">
    <property type="entry name" value="PROTEIN PHYTOCHROME KINASE SUBSTRATE 1"/>
    <property type="match status" value="1"/>
</dbReference>
<accession>A0A8J5I180</accession>
<feature type="compositionally biased region" description="Low complexity" evidence="1">
    <location>
        <begin position="213"/>
        <end position="230"/>
    </location>
</feature>
<evidence type="ECO:0000313" key="3">
    <source>
        <dbReference type="Proteomes" id="UP000734854"/>
    </source>
</evidence>
<evidence type="ECO:0000313" key="2">
    <source>
        <dbReference type="EMBL" id="KAG6538752.1"/>
    </source>
</evidence>
<reference evidence="2 3" key="1">
    <citation type="submission" date="2020-08" db="EMBL/GenBank/DDBJ databases">
        <title>Plant Genome Project.</title>
        <authorList>
            <person name="Zhang R.-G."/>
        </authorList>
    </citation>
    <scope>NUCLEOTIDE SEQUENCE [LARGE SCALE GENOMIC DNA]</scope>
    <source>
        <tissue evidence="2">Rhizome</tissue>
    </source>
</reference>
<organism evidence="2 3">
    <name type="scientific">Zingiber officinale</name>
    <name type="common">Ginger</name>
    <name type="synonym">Amomum zingiber</name>
    <dbReference type="NCBI Taxonomy" id="94328"/>
    <lineage>
        <taxon>Eukaryota</taxon>
        <taxon>Viridiplantae</taxon>
        <taxon>Streptophyta</taxon>
        <taxon>Embryophyta</taxon>
        <taxon>Tracheophyta</taxon>
        <taxon>Spermatophyta</taxon>
        <taxon>Magnoliopsida</taxon>
        <taxon>Liliopsida</taxon>
        <taxon>Zingiberales</taxon>
        <taxon>Zingiberaceae</taxon>
        <taxon>Zingiber</taxon>
    </lineage>
</organism>
<name>A0A8J5I180_ZINOF</name>
<dbReference type="Proteomes" id="UP000734854">
    <property type="component" value="Unassembled WGS sequence"/>
</dbReference>
<evidence type="ECO:0000256" key="1">
    <source>
        <dbReference type="SAM" id="MobiDB-lite"/>
    </source>
</evidence>